<protein>
    <submittedName>
        <fullName evidence="1">Uncharacterized protein</fullName>
    </submittedName>
</protein>
<organism evidence="1 2">
    <name type="scientific">Rotaria sordida</name>
    <dbReference type="NCBI Taxonomy" id="392033"/>
    <lineage>
        <taxon>Eukaryota</taxon>
        <taxon>Metazoa</taxon>
        <taxon>Spiralia</taxon>
        <taxon>Gnathifera</taxon>
        <taxon>Rotifera</taxon>
        <taxon>Eurotatoria</taxon>
        <taxon>Bdelloidea</taxon>
        <taxon>Philodinida</taxon>
        <taxon>Philodinidae</taxon>
        <taxon>Rotaria</taxon>
    </lineage>
</organism>
<comment type="caution">
    <text evidence="1">The sequence shown here is derived from an EMBL/GenBank/DDBJ whole genome shotgun (WGS) entry which is preliminary data.</text>
</comment>
<dbReference type="EMBL" id="CAJOAX010046615">
    <property type="protein sequence ID" value="CAF4299604.1"/>
    <property type="molecule type" value="Genomic_DNA"/>
</dbReference>
<evidence type="ECO:0000313" key="1">
    <source>
        <dbReference type="EMBL" id="CAF4299604.1"/>
    </source>
</evidence>
<dbReference type="AlphaFoldDB" id="A0A820HSK3"/>
<feature type="non-terminal residue" evidence="1">
    <location>
        <position position="1"/>
    </location>
</feature>
<evidence type="ECO:0000313" key="2">
    <source>
        <dbReference type="Proteomes" id="UP000663823"/>
    </source>
</evidence>
<reference evidence="1" key="1">
    <citation type="submission" date="2021-02" db="EMBL/GenBank/DDBJ databases">
        <authorList>
            <person name="Nowell W R."/>
        </authorList>
    </citation>
    <scope>NUCLEOTIDE SEQUENCE</scope>
</reference>
<accession>A0A820HSK3</accession>
<dbReference type="Proteomes" id="UP000663823">
    <property type="component" value="Unassembled WGS sequence"/>
</dbReference>
<sequence>MLLLVSLGKKKLKKKKHRLKLSDVFKSSTKQSNEIISTEQCNNCCCNFLHYSLREIMHDAEQMKQFALNMAMIGIDPLKLKDSNNNTLS</sequence>
<gene>
    <name evidence="1" type="ORF">OTI717_LOCUS42001</name>
</gene>
<name>A0A820HSK3_9BILA</name>
<proteinExistence type="predicted"/>